<proteinExistence type="predicted"/>
<protein>
    <submittedName>
        <fullName evidence="1">Uncharacterized protein</fullName>
    </submittedName>
</protein>
<reference evidence="1" key="1">
    <citation type="submission" date="2019-11" db="EMBL/GenBank/DDBJ databases">
        <title>Nori genome reveals adaptations in red seaweeds to the harsh intertidal environment.</title>
        <authorList>
            <person name="Wang D."/>
            <person name="Mao Y."/>
        </authorList>
    </citation>
    <scope>NUCLEOTIDE SEQUENCE</scope>
    <source>
        <tissue evidence="1">Gametophyte</tissue>
    </source>
</reference>
<accession>A0ACC3BHZ7</accession>
<comment type="caution">
    <text evidence="1">The sequence shown here is derived from an EMBL/GenBank/DDBJ whole genome shotgun (WGS) entry which is preliminary data.</text>
</comment>
<name>A0ACC3BHZ7_PYRYE</name>
<sequence>MTAGRSRRGRGRGSGGRSLPVTAAAVAVAVAVAVVAAAAAAPRVAAQRWTRTVGGAVVTLAGGGPGGRIVGGRPVTADDATYGGGFYTRLFQPLDATNTQAIYYCGGALIAEDKVLTAAHCFRTRTSAQDAVGDIIQIGGRSFNTGIQKTVGAVAVHPQYVDSGTDLVYDFAILTIANPPTAAEYAAAGIAPAFVNTFSRFPRSGSTKAVVGHGLTDGTNEQSVSSRLLLARVPVNAWSQCNAWWVRRNFPGAVRPATSEALQFCGGLGTRQTTCEGDSGGPVFERFSLPRGEFFSILGVVSYGFEDTRNAANRCGTLNPSYFAKVSIARAFIRANV</sequence>
<evidence type="ECO:0000313" key="1">
    <source>
        <dbReference type="EMBL" id="KAK1857504.1"/>
    </source>
</evidence>
<gene>
    <name evidence="1" type="ORF">I4F81_000121</name>
</gene>
<organism evidence="1 2">
    <name type="scientific">Pyropia yezoensis</name>
    <name type="common">Susabi-nori</name>
    <name type="synonym">Porphyra yezoensis</name>
    <dbReference type="NCBI Taxonomy" id="2788"/>
    <lineage>
        <taxon>Eukaryota</taxon>
        <taxon>Rhodophyta</taxon>
        <taxon>Bangiophyceae</taxon>
        <taxon>Bangiales</taxon>
        <taxon>Bangiaceae</taxon>
        <taxon>Pyropia</taxon>
    </lineage>
</organism>
<evidence type="ECO:0000313" key="2">
    <source>
        <dbReference type="Proteomes" id="UP000798662"/>
    </source>
</evidence>
<keyword evidence="2" id="KW-1185">Reference proteome</keyword>
<dbReference type="Proteomes" id="UP000798662">
    <property type="component" value="Chromosome 1"/>
</dbReference>
<dbReference type="EMBL" id="CM020618">
    <property type="protein sequence ID" value="KAK1857504.1"/>
    <property type="molecule type" value="Genomic_DNA"/>
</dbReference>